<comment type="caution">
    <text evidence="2">The sequence shown here is derived from an EMBL/GenBank/DDBJ whole genome shotgun (WGS) entry which is preliminary data.</text>
</comment>
<dbReference type="EMBL" id="JAUSTU010000025">
    <property type="protein sequence ID" value="MDQ0157379.1"/>
    <property type="molecule type" value="Genomic_DNA"/>
</dbReference>
<feature type="transmembrane region" description="Helical" evidence="1">
    <location>
        <begin position="95"/>
        <end position="121"/>
    </location>
</feature>
<protein>
    <recommendedName>
        <fullName evidence="4">ABC transporter permease</fullName>
    </recommendedName>
</protein>
<feature type="transmembrane region" description="Helical" evidence="1">
    <location>
        <begin position="50"/>
        <end position="74"/>
    </location>
</feature>
<keyword evidence="1" id="KW-1133">Transmembrane helix</keyword>
<keyword evidence="3" id="KW-1185">Reference proteome</keyword>
<dbReference type="RefSeq" id="WP_307151847.1">
    <property type="nucleotide sequence ID" value="NZ_JAUSTU010000025.1"/>
</dbReference>
<feature type="transmembrane region" description="Helical" evidence="1">
    <location>
        <begin position="190"/>
        <end position="208"/>
    </location>
</feature>
<dbReference type="Proteomes" id="UP001231362">
    <property type="component" value="Unassembled WGS sequence"/>
</dbReference>
<reference evidence="2 3" key="1">
    <citation type="submission" date="2023-07" db="EMBL/GenBank/DDBJ databases">
        <title>Genomic Encyclopedia of Type Strains, Phase IV (KMG-IV): sequencing the most valuable type-strain genomes for metagenomic binning, comparative biology and taxonomic classification.</title>
        <authorList>
            <person name="Goeker M."/>
        </authorList>
    </citation>
    <scope>NUCLEOTIDE SEQUENCE [LARGE SCALE GENOMIC DNA]</scope>
    <source>
        <strain evidence="2 3">DSM 23948</strain>
    </source>
</reference>
<keyword evidence="1" id="KW-0472">Membrane</keyword>
<sequence>MTRIKNIIQEFLKWQWTLWILFLFLYTWKLKSNLMGVQSVLGVSINLWDFMLEFFVNPLLFIYFLFPIFLISFCKTILQNGEYMILLRLHSYKRWIFFMVGKVIPPIIVFLFIWVLVSLIVSLPSPLQLSWSEYATNDFGMNYLVFELQQYFIHPYIAVLLQIIQYFAFLITVHVVISTFYLIWPKNSTLIILASSIYFLTIITYKMFNDWDWIQISNYIFTYYSITDLNSAYLPLLFLFIIFISCLLIINLFKK</sequence>
<proteinExistence type="predicted"/>
<gene>
    <name evidence="2" type="ORF">J2S07_003713</name>
</gene>
<name>A0ABT9V8V8_9BACL</name>
<evidence type="ECO:0000256" key="1">
    <source>
        <dbReference type="SAM" id="Phobius"/>
    </source>
</evidence>
<evidence type="ECO:0008006" key="4">
    <source>
        <dbReference type="Google" id="ProtNLM"/>
    </source>
</evidence>
<feature type="transmembrane region" description="Helical" evidence="1">
    <location>
        <begin position="156"/>
        <end position="183"/>
    </location>
</feature>
<organism evidence="2 3">
    <name type="scientific">Anoxybacillus andreesenii</name>
    <dbReference type="NCBI Taxonomy" id="1325932"/>
    <lineage>
        <taxon>Bacteria</taxon>
        <taxon>Bacillati</taxon>
        <taxon>Bacillota</taxon>
        <taxon>Bacilli</taxon>
        <taxon>Bacillales</taxon>
        <taxon>Anoxybacillaceae</taxon>
        <taxon>Anoxybacillus</taxon>
    </lineage>
</organism>
<feature type="transmembrane region" description="Helical" evidence="1">
    <location>
        <begin position="232"/>
        <end position="253"/>
    </location>
</feature>
<keyword evidence="1" id="KW-0812">Transmembrane</keyword>
<evidence type="ECO:0000313" key="3">
    <source>
        <dbReference type="Proteomes" id="UP001231362"/>
    </source>
</evidence>
<accession>A0ABT9V8V8</accession>
<evidence type="ECO:0000313" key="2">
    <source>
        <dbReference type="EMBL" id="MDQ0157379.1"/>
    </source>
</evidence>